<dbReference type="Proteomes" id="UP000189674">
    <property type="component" value="Chromosome"/>
</dbReference>
<dbReference type="InterPro" id="IPR012341">
    <property type="entry name" value="6hp_glycosidase-like_sf"/>
</dbReference>
<protein>
    <recommendedName>
        <fullName evidence="3">beta-fructofuranosidase</fullName>
        <ecNumber evidence="3">3.2.1.26</ecNumber>
    </recommendedName>
</protein>
<dbReference type="Gene3D" id="1.50.10.10">
    <property type="match status" value="2"/>
</dbReference>
<evidence type="ECO:0000256" key="6">
    <source>
        <dbReference type="ARBA" id="ARBA00023295"/>
    </source>
</evidence>
<proteinExistence type="inferred from homology"/>
<dbReference type="KEGG" id="alus:STSP2_02751"/>
<keyword evidence="8" id="KW-1185">Reference proteome</keyword>
<evidence type="ECO:0000256" key="5">
    <source>
        <dbReference type="ARBA" id="ARBA00023277"/>
    </source>
</evidence>
<dbReference type="RefSeq" id="WP_146663233.1">
    <property type="nucleotide sequence ID" value="NZ_CP019791.1"/>
</dbReference>
<sequence length="409" mass="47146">MNNHQWLEIENAREAAVKVLMNNMHGPCRGLPKTSAWGYYQPYTRDMMICSLGFLLSGRQELIDSLRQMLEVAARNQTSLGHITSLIHDPEDRGASDCTPLFLLGAGLYRQFTNQPDFISPAVQKALTWMMYQSPNDRVLVSQLPTSDWRDEQWVLGYGLFVNTILYACLRLFDHDGRAEQLLWEMNHFTINDHEKCGHVHEGLLLKRKPYYAMWSYKIFRSERFDLLGNSLAILTGMASLSRSRSILAWIEAECRALKEQNKLAVDLCPNLFPYIQPEDPDWQPRYDEFNRPGDYHNGGIWPFIAGFHIAALVAAGRMRMASRKLIALTELIKQKTHPKIEYGFNEWHNAFTGSPCGQDWQSWSAAMYIYAVECVKTGSTPFFDRIRIASGWKDVEKWLQRSIQHAVT</sequence>
<dbReference type="SUPFAM" id="SSF48208">
    <property type="entry name" value="Six-hairpin glycosidases"/>
    <property type="match status" value="1"/>
</dbReference>
<name>A0A1U9NPB6_9BACT</name>
<dbReference type="EMBL" id="CP019791">
    <property type="protein sequence ID" value="AQT69558.1"/>
    <property type="molecule type" value="Genomic_DNA"/>
</dbReference>
<keyword evidence="5" id="KW-0119">Carbohydrate metabolism</keyword>
<evidence type="ECO:0000256" key="3">
    <source>
        <dbReference type="ARBA" id="ARBA00012758"/>
    </source>
</evidence>
<dbReference type="EC" id="3.2.1.26" evidence="3"/>
<keyword evidence="6" id="KW-0326">Glycosidase</keyword>
<dbReference type="GO" id="GO:0005975">
    <property type="term" value="P:carbohydrate metabolic process"/>
    <property type="evidence" value="ECO:0007669"/>
    <property type="project" value="InterPro"/>
</dbReference>
<dbReference type="InterPro" id="IPR008928">
    <property type="entry name" value="6-hairpin_glycosidase_sf"/>
</dbReference>
<evidence type="ECO:0000313" key="8">
    <source>
        <dbReference type="Proteomes" id="UP000189674"/>
    </source>
</evidence>
<evidence type="ECO:0000256" key="2">
    <source>
        <dbReference type="ARBA" id="ARBA00007671"/>
    </source>
</evidence>
<comment type="catalytic activity">
    <reaction evidence="1">
        <text>Hydrolysis of terminal non-reducing beta-D-fructofuranoside residues in beta-D-fructofuranosides.</text>
        <dbReference type="EC" id="3.2.1.26"/>
    </reaction>
</comment>
<organism evidence="7 8">
    <name type="scientific">Anaerohalosphaera lusitana</name>
    <dbReference type="NCBI Taxonomy" id="1936003"/>
    <lineage>
        <taxon>Bacteria</taxon>
        <taxon>Pseudomonadati</taxon>
        <taxon>Planctomycetota</taxon>
        <taxon>Phycisphaerae</taxon>
        <taxon>Sedimentisphaerales</taxon>
        <taxon>Anaerohalosphaeraceae</taxon>
        <taxon>Anaerohalosphaera</taxon>
    </lineage>
</organism>
<dbReference type="GO" id="GO:0033926">
    <property type="term" value="F:endo-alpha-N-acetylgalactosaminidase activity"/>
    <property type="evidence" value="ECO:0007669"/>
    <property type="project" value="InterPro"/>
</dbReference>
<dbReference type="Pfam" id="PF12899">
    <property type="entry name" value="Glyco_hydro_100"/>
    <property type="match status" value="1"/>
</dbReference>
<dbReference type="STRING" id="1936003.STSP2_02751"/>
<dbReference type="InterPro" id="IPR024746">
    <property type="entry name" value="Glyco_hydro_100"/>
</dbReference>
<reference evidence="8" key="1">
    <citation type="submission" date="2017-02" db="EMBL/GenBank/DDBJ databases">
        <title>Comparative genomics and description of representatives of a novel lineage of planctomycetes thriving in anoxic sediments.</title>
        <authorList>
            <person name="Spring S."/>
            <person name="Bunk B."/>
            <person name="Sproer C."/>
        </authorList>
    </citation>
    <scope>NUCLEOTIDE SEQUENCE [LARGE SCALE GENOMIC DNA]</scope>
    <source>
        <strain evidence="8">ST-NAGAB-D1</strain>
    </source>
</reference>
<evidence type="ECO:0000256" key="1">
    <source>
        <dbReference type="ARBA" id="ARBA00000094"/>
    </source>
</evidence>
<gene>
    <name evidence="7" type="ORF">STSP2_02751</name>
</gene>
<accession>A0A1U9NPB6</accession>
<evidence type="ECO:0000313" key="7">
    <source>
        <dbReference type="EMBL" id="AQT69558.1"/>
    </source>
</evidence>
<comment type="similarity">
    <text evidence="2">Belongs to the glycosyl hydrolase 100 family.</text>
</comment>
<evidence type="ECO:0000256" key="4">
    <source>
        <dbReference type="ARBA" id="ARBA00022801"/>
    </source>
</evidence>
<dbReference type="OrthoDB" id="9763537at2"/>
<keyword evidence="4" id="KW-0378">Hydrolase</keyword>
<dbReference type="GO" id="GO:0004564">
    <property type="term" value="F:beta-fructofuranosidase activity"/>
    <property type="evidence" value="ECO:0007669"/>
    <property type="project" value="UniProtKB-EC"/>
</dbReference>
<dbReference type="AlphaFoldDB" id="A0A1U9NPB6"/>